<comment type="caution">
    <text evidence="2">The sequence shown here is derived from an EMBL/GenBank/DDBJ whole genome shotgun (WGS) entry which is preliminary data.</text>
</comment>
<reference evidence="2 3" key="1">
    <citation type="submission" date="2015-11" db="EMBL/GenBank/DDBJ databases">
        <title>Draft genome sequences of new species of the genus Lactobacillus isolated from orchardgrass silage.</title>
        <authorList>
            <person name="Tohno M."/>
            <person name="Tanizawa Y."/>
            <person name="Arita M."/>
        </authorList>
    </citation>
    <scope>NUCLEOTIDE SEQUENCE [LARGE SCALE GENOMIC DNA]</scope>
    <source>
        <strain evidence="2 3">IWT25</strain>
    </source>
</reference>
<feature type="domain" description="ATPase dynein-related AAA" evidence="1">
    <location>
        <begin position="237"/>
        <end position="280"/>
    </location>
</feature>
<dbReference type="Gene3D" id="3.40.50.300">
    <property type="entry name" value="P-loop containing nucleotide triphosphate hydrolases"/>
    <property type="match status" value="1"/>
</dbReference>
<dbReference type="InterPro" id="IPR011704">
    <property type="entry name" value="ATPase_dyneun-rel_AAA"/>
</dbReference>
<dbReference type="GO" id="GO:0016887">
    <property type="term" value="F:ATP hydrolysis activity"/>
    <property type="evidence" value="ECO:0007669"/>
    <property type="project" value="InterPro"/>
</dbReference>
<dbReference type="InterPro" id="IPR052934">
    <property type="entry name" value="Methyl-DNA_Rec/Restrict_Enz"/>
</dbReference>
<dbReference type="AlphaFoldDB" id="A0A1Z5IZS8"/>
<proteinExistence type="predicted"/>
<dbReference type="Proteomes" id="UP000198414">
    <property type="component" value="Unassembled WGS sequence"/>
</dbReference>
<dbReference type="InterPro" id="IPR027417">
    <property type="entry name" value="P-loop_NTPase"/>
</dbReference>
<dbReference type="PANTHER" id="PTHR37291">
    <property type="entry name" value="5-METHYLCYTOSINE-SPECIFIC RESTRICTION ENZYME B"/>
    <property type="match status" value="1"/>
</dbReference>
<evidence type="ECO:0000259" key="1">
    <source>
        <dbReference type="Pfam" id="PF07728"/>
    </source>
</evidence>
<protein>
    <submittedName>
        <fullName evidence="2">AAA domain (Dynein-related subfamily)</fullName>
    </submittedName>
</protein>
<dbReference type="SUPFAM" id="SSF52540">
    <property type="entry name" value="P-loop containing nucleoside triphosphate hydrolases"/>
    <property type="match status" value="1"/>
</dbReference>
<sequence>MSLKETFVEELENVLNMVGGKDGSKDKLYITRKNVSDNLTKGEKGFGFISFIRSDQAASGRYSGLSVKVNPGEKHYRISLDIGNDGFGDDYQLATLPGTRRRFLNLQKDIISYTKGKNTIKSFCSLDYGDDAPKRQLKELEKEYKDDNIDSHAQDLFVAFVDKPMVTEEVQDQTYSKKDFWLVFKAVAAIYAELRQWSNKGETKVADKFINALHGDYDETQDTTKCIQNLLDNRQYVVLQGAPGTGKTYLMNQLSQNYESFFTQFHAETTYSDFVGGYKPVTDDKG</sequence>
<evidence type="ECO:0000313" key="3">
    <source>
        <dbReference type="Proteomes" id="UP000198414"/>
    </source>
</evidence>
<dbReference type="Pfam" id="PF07728">
    <property type="entry name" value="AAA_5"/>
    <property type="match status" value="1"/>
</dbReference>
<accession>A0A1Z5IZS8</accession>
<organism evidence="2 3">
    <name type="scientific">Secundilactobacillus pentosiphilus</name>
    <dbReference type="NCBI Taxonomy" id="1714682"/>
    <lineage>
        <taxon>Bacteria</taxon>
        <taxon>Bacillati</taxon>
        <taxon>Bacillota</taxon>
        <taxon>Bacilli</taxon>
        <taxon>Lactobacillales</taxon>
        <taxon>Lactobacillaceae</taxon>
        <taxon>Secundilactobacillus</taxon>
    </lineage>
</organism>
<gene>
    <name evidence="2" type="ORF">IWT25_02494</name>
</gene>
<dbReference type="EMBL" id="BCMI01000039">
    <property type="protein sequence ID" value="GAX07146.1"/>
    <property type="molecule type" value="Genomic_DNA"/>
</dbReference>
<evidence type="ECO:0000313" key="2">
    <source>
        <dbReference type="EMBL" id="GAX07146.1"/>
    </source>
</evidence>
<name>A0A1Z5IZS8_9LACO</name>
<dbReference type="PANTHER" id="PTHR37291:SF1">
    <property type="entry name" value="TYPE IV METHYL-DIRECTED RESTRICTION ENZYME ECOKMCRB SUBUNIT"/>
    <property type="match status" value="1"/>
</dbReference>
<dbReference type="GO" id="GO:0005524">
    <property type="term" value="F:ATP binding"/>
    <property type="evidence" value="ECO:0007669"/>
    <property type="project" value="InterPro"/>
</dbReference>